<dbReference type="Gene3D" id="3.40.120.10">
    <property type="entry name" value="Alpha-D-Glucose-1,6-Bisphosphate, subunit A, domain 3"/>
    <property type="match status" value="3"/>
</dbReference>
<protein>
    <submittedName>
        <fullName evidence="11">Phosphoglucosamine mutase</fullName>
        <ecNumber evidence="11">5.4.2.10</ecNumber>
    </submittedName>
</protein>
<dbReference type="InterPro" id="IPR005841">
    <property type="entry name" value="Alpha-D-phosphohexomutase_SF"/>
</dbReference>
<dbReference type="SUPFAM" id="SSF55957">
    <property type="entry name" value="Phosphoglucomutase, C-terminal domain"/>
    <property type="match status" value="1"/>
</dbReference>
<organism evidence="11">
    <name type="scientific">bioreactor metagenome</name>
    <dbReference type="NCBI Taxonomy" id="1076179"/>
    <lineage>
        <taxon>unclassified sequences</taxon>
        <taxon>metagenomes</taxon>
        <taxon>ecological metagenomes</taxon>
    </lineage>
</organism>
<feature type="domain" description="Alpha-D-phosphohexomutase alpha/beta/alpha" evidence="10">
    <location>
        <begin position="241"/>
        <end position="326"/>
    </location>
</feature>
<dbReference type="GO" id="GO:0008966">
    <property type="term" value="F:phosphoglucosamine mutase activity"/>
    <property type="evidence" value="ECO:0007669"/>
    <property type="project" value="UniProtKB-EC"/>
</dbReference>
<evidence type="ECO:0000259" key="10">
    <source>
        <dbReference type="Pfam" id="PF02880"/>
    </source>
</evidence>
<accession>A0A644UFV2</accession>
<dbReference type="InterPro" id="IPR016055">
    <property type="entry name" value="A-D-PHexomutase_a/b/a-I/II/III"/>
</dbReference>
<comment type="cofactor">
    <cofactor evidence="1">
        <name>Mg(2+)</name>
        <dbReference type="ChEBI" id="CHEBI:18420"/>
    </cofactor>
</comment>
<keyword evidence="6 11" id="KW-0413">Isomerase</keyword>
<dbReference type="PROSITE" id="PS00710">
    <property type="entry name" value="PGM_PMM"/>
    <property type="match status" value="1"/>
</dbReference>
<sequence length="419" mass="44984">MLFGSSGIRQMFDQRLLSLAPNVGAAVALNAKHVVLGTDSRTSRDILAHAVISGLISGGADVIYGGICPTPTVAFGAGAADAGVMITASHNPEPYNGIKLFRSDGSSYTLAQQKEIEDAVEQPAWSRWDEQGALTNGDLLTPHKEAILASVRIPEDLLVVVDCGNGAGGQITPKLFEESGSQVISVNCDPSGTFARPSEPLEKNLLHIPKLMKTVGADCAVVNDGDADRMMAFDNRGRYIDGDHLLMLFAKYLDAKQVVTTVDASMAIEEIAEVRRTPVGDSFVSEELISWGTFGGEPSGSWIFPKHSLCPDGPYAAALFAEISGEWNVAEELDSMPRYLILRDALETPHAKEILSGLGADKPTDGIRLTEENGWCLIRASGTEPKIRCTAEGKTKEDAKRMLDAGMTRIRDAARQIKE</sequence>
<dbReference type="PANTHER" id="PTHR42946">
    <property type="entry name" value="PHOSPHOHEXOSE MUTASE"/>
    <property type="match status" value="1"/>
</dbReference>
<reference evidence="11" key="1">
    <citation type="submission" date="2019-08" db="EMBL/GenBank/DDBJ databases">
        <authorList>
            <person name="Kucharzyk K."/>
            <person name="Murdoch R.W."/>
            <person name="Higgins S."/>
            <person name="Loffler F."/>
        </authorList>
    </citation>
    <scope>NUCLEOTIDE SEQUENCE</scope>
</reference>
<evidence type="ECO:0000313" key="11">
    <source>
        <dbReference type="EMBL" id="MPL77713.1"/>
    </source>
</evidence>
<feature type="domain" description="Alpha-D-phosphohexomutase alpha/beta/alpha" evidence="8">
    <location>
        <begin position="2"/>
        <end position="122"/>
    </location>
</feature>
<dbReference type="Gene3D" id="3.30.310.50">
    <property type="entry name" value="Alpha-D-phosphohexomutase, C-terminal domain"/>
    <property type="match status" value="1"/>
</dbReference>
<keyword evidence="4" id="KW-0479">Metal-binding</keyword>
<dbReference type="SUPFAM" id="SSF53738">
    <property type="entry name" value="Phosphoglucomutase, first 3 domains"/>
    <property type="match status" value="3"/>
</dbReference>
<dbReference type="InterPro" id="IPR016066">
    <property type="entry name" value="A-D-PHexomutase_CS"/>
</dbReference>
<dbReference type="PRINTS" id="PR00509">
    <property type="entry name" value="PGMPMM"/>
</dbReference>
<dbReference type="Pfam" id="PF02879">
    <property type="entry name" value="PGM_PMM_II"/>
    <property type="match status" value="1"/>
</dbReference>
<dbReference type="InterPro" id="IPR036900">
    <property type="entry name" value="A-D-PHexomutase_C_sf"/>
</dbReference>
<feature type="domain" description="Alpha-D-phosphohexomutase C-terminal" evidence="7">
    <location>
        <begin position="360"/>
        <end position="404"/>
    </location>
</feature>
<dbReference type="InterPro" id="IPR005845">
    <property type="entry name" value="A-D-PHexomutase_a/b/a-II"/>
</dbReference>
<dbReference type="AlphaFoldDB" id="A0A644UFV2"/>
<proteinExistence type="inferred from homology"/>
<dbReference type="InterPro" id="IPR005843">
    <property type="entry name" value="A-D-PHexomutase_C"/>
</dbReference>
<evidence type="ECO:0000259" key="7">
    <source>
        <dbReference type="Pfam" id="PF00408"/>
    </source>
</evidence>
<evidence type="ECO:0000256" key="6">
    <source>
        <dbReference type="ARBA" id="ARBA00023235"/>
    </source>
</evidence>
<dbReference type="PANTHER" id="PTHR42946:SF6">
    <property type="entry name" value="PHOSPHOGLUCOSAMINE MUTASE-RELATED"/>
    <property type="match status" value="1"/>
</dbReference>
<dbReference type="InterPro" id="IPR050060">
    <property type="entry name" value="Phosphoglucosamine_mutase"/>
</dbReference>
<comment type="caution">
    <text evidence="11">The sequence shown here is derived from an EMBL/GenBank/DDBJ whole genome shotgun (WGS) entry which is preliminary data.</text>
</comment>
<evidence type="ECO:0000256" key="3">
    <source>
        <dbReference type="ARBA" id="ARBA00022553"/>
    </source>
</evidence>
<comment type="similarity">
    <text evidence="2">Belongs to the phosphohexose mutase family.</text>
</comment>
<evidence type="ECO:0000256" key="5">
    <source>
        <dbReference type="ARBA" id="ARBA00022842"/>
    </source>
</evidence>
<dbReference type="EMBL" id="VSSQ01000109">
    <property type="protein sequence ID" value="MPL77713.1"/>
    <property type="molecule type" value="Genomic_DNA"/>
</dbReference>
<gene>
    <name evidence="11" type="primary">glmM_7</name>
    <name evidence="11" type="ORF">SDC9_23570</name>
</gene>
<dbReference type="InterPro" id="IPR005844">
    <property type="entry name" value="A-D-PHexomutase_a/b/a-I"/>
</dbReference>
<dbReference type="InterPro" id="IPR024086">
    <property type="entry name" value="GlmM_arc-type"/>
</dbReference>
<dbReference type="CDD" id="cd03087">
    <property type="entry name" value="PGM_like1"/>
    <property type="match status" value="1"/>
</dbReference>
<keyword evidence="3" id="KW-0597">Phosphoprotein</keyword>
<dbReference type="Pfam" id="PF00408">
    <property type="entry name" value="PGM_PMM_IV"/>
    <property type="match status" value="1"/>
</dbReference>
<dbReference type="GO" id="GO:0000287">
    <property type="term" value="F:magnesium ion binding"/>
    <property type="evidence" value="ECO:0007669"/>
    <property type="project" value="InterPro"/>
</dbReference>
<evidence type="ECO:0000256" key="1">
    <source>
        <dbReference type="ARBA" id="ARBA00001946"/>
    </source>
</evidence>
<evidence type="ECO:0000259" key="8">
    <source>
        <dbReference type="Pfam" id="PF02878"/>
    </source>
</evidence>
<name>A0A644UFV2_9ZZZZ</name>
<dbReference type="GO" id="GO:0004615">
    <property type="term" value="F:phosphomannomutase activity"/>
    <property type="evidence" value="ECO:0007669"/>
    <property type="project" value="TreeGrafter"/>
</dbReference>
<dbReference type="Pfam" id="PF02880">
    <property type="entry name" value="PGM_PMM_III"/>
    <property type="match status" value="1"/>
</dbReference>
<dbReference type="InterPro" id="IPR005846">
    <property type="entry name" value="A-D-PHexomutase_a/b/a-III"/>
</dbReference>
<keyword evidence="5" id="KW-0460">Magnesium</keyword>
<dbReference type="Pfam" id="PF02878">
    <property type="entry name" value="PGM_PMM_I"/>
    <property type="match status" value="1"/>
</dbReference>
<feature type="domain" description="Alpha-D-phosphohexomutase alpha/beta/alpha" evidence="9">
    <location>
        <begin position="154"/>
        <end position="237"/>
    </location>
</feature>
<evidence type="ECO:0000256" key="4">
    <source>
        <dbReference type="ARBA" id="ARBA00022723"/>
    </source>
</evidence>
<evidence type="ECO:0000259" key="9">
    <source>
        <dbReference type="Pfam" id="PF02879"/>
    </source>
</evidence>
<dbReference type="EC" id="5.4.2.10" evidence="11"/>
<dbReference type="GO" id="GO:0005975">
    <property type="term" value="P:carbohydrate metabolic process"/>
    <property type="evidence" value="ECO:0007669"/>
    <property type="project" value="InterPro"/>
</dbReference>
<evidence type="ECO:0000256" key="2">
    <source>
        <dbReference type="ARBA" id="ARBA00010231"/>
    </source>
</evidence>